<dbReference type="PANTHER" id="PTHR31854:SF2">
    <property type="entry name" value="TUBULIN POLYGLUTAMYLASE COMPLEX SUBUNIT 2"/>
    <property type="match status" value="1"/>
</dbReference>
<evidence type="ECO:0000313" key="3">
    <source>
        <dbReference type="Proteomes" id="UP000075883"/>
    </source>
</evidence>
<dbReference type="AlphaFoldDB" id="A0A182MA85"/>
<evidence type="ECO:0000313" key="2">
    <source>
        <dbReference type="EnsemblMetazoa" id="ACUA013305-PA"/>
    </source>
</evidence>
<dbReference type="EnsemblMetazoa" id="ACUA013305-RA">
    <property type="protein sequence ID" value="ACUA013305-PA"/>
    <property type="gene ID" value="ACUA013305"/>
</dbReference>
<dbReference type="EMBL" id="AXCM01002950">
    <property type="status" value="NOT_ANNOTATED_CDS"/>
    <property type="molecule type" value="Genomic_DNA"/>
</dbReference>
<sequence>MDKVMTGLVTLLKSFKKCSQVTTTDAEPCKDNDIWEWEQKYGIGMPQDMKEFYLATDGLKFRWNYQYSIDEAQPVGMINIPRLADMTYINTSKGKAFIIQNLDNMALL</sequence>
<keyword evidence="3" id="KW-1185">Reference proteome</keyword>
<dbReference type="InterPro" id="IPR039231">
    <property type="entry name" value="TPGS2"/>
</dbReference>
<dbReference type="VEuPathDB" id="VectorBase:ACUA013305"/>
<protein>
    <recommendedName>
        <fullName evidence="1">Knr4/Smi1-like domain-containing protein</fullName>
    </recommendedName>
</protein>
<dbReference type="SUPFAM" id="SSF160631">
    <property type="entry name" value="SMI1/KNR4-like"/>
    <property type="match status" value="1"/>
</dbReference>
<dbReference type="Proteomes" id="UP000075883">
    <property type="component" value="Unassembled WGS sequence"/>
</dbReference>
<dbReference type="PANTHER" id="PTHR31854">
    <property type="entry name" value="TUBULIN POLYGLUTAMYLASE COMPLEX SUBUNIT 2"/>
    <property type="match status" value="1"/>
</dbReference>
<name>A0A182MA85_9DIPT</name>
<organism evidence="2 3">
    <name type="scientific">Anopheles culicifacies</name>
    <dbReference type="NCBI Taxonomy" id="139723"/>
    <lineage>
        <taxon>Eukaryota</taxon>
        <taxon>Metazoa</taxon>
        <taxon>Ecdysozoa</taxon>
        <taxon>Arthropoda</taxon>
        <taxon>Hexapoda</taxon>
        <taxon>Insecta</taxon>
        <taxon>Pterygota</taxon>
        <taxon>Neoptera</taxon>
        <taxon>Endopterygota</taxon>
        <taxon>Diptera</taxon>
        <taxon>Nematocera</taxon>
        <taxon>Culicoidea</taxon>
        <taxon>Culicidae</taxon>
        <taxon>Anophelinae</taxon>
        <taxon>Anopheles</taxon>
        <taxon>culicifacies species complex</taxon>
    </lineage>
</organism>
<reference evidence="3" key="1">
    <citation type="submission" date="2013-09" db="EMBL/GenBank/DDBJ databases">
        <title>The Genome Sequence of Anopheles culicifacies species A.</title>
        <authorList>
            <consortium name="The Broad Institute Genomics Platform"/>
            <person name="Neafsey D.E."/>
            <person name="Besansky N."/>
            <person name="Howell P."/>
            <person name="Walton C."/>
            <person name="Young S.K."/>
            <person name="Zeng Q."/>
            <person name="Gargeya S."/>
            <person name="Fitzgerald M."/>
            <person name="Haas B."/>
            <person name="Abouelleil A."/>
            <person name="Allen A.W."/>
            <person name="Alvarado L."/>
            <person name="Arachchi H.M."/>
            <person name="Berlin A.M."/>
            <person name="Chapman S.B."/>
            <person name="Gainer-Dewar J."/>
            <person name="Goldberg J."/>
            <person name="Griggs A."/>
            <person name="Gujja S."/>
            <person name="Hansen M."/>
            <person name="Howarth C."/>
            <person name="Imamovic A."/>
            <person name="Ireland A."/>
            <person name="Larimer J."/>
            <person name="McCowan C."/>
            <person name="Murphy C."/>
            <person name="Pearson M."/>
            <person name="Poon T.W."/>
            <person name="Priest M."/>
            <person name="Roberts A."/>
            <person name="Saif S."/>
            <person name="Shea T."/>
            <person name="Sisk P."/>
            <person name="Sykes S."/>
            <person name="Wortman J."/>
            <person name="Nusbaum C."/>
            <person name="Birren B."/>
        </authorList>
    </citation>
    <scope>NUCLEOTIDE SEQUENCE [LARGE SCALE GENOMIC DNA]</scope>
    <source>
        <strain evidence="3">A-37</strain>
    </source>
</reference>
<dbReference type="InterPro" id="IPR037883">
    <property type="entry name" value="Knr4/Smi1-like_sf"/>
</dbReference>
<dbReference type="STRING" id="139723.A0A182MA85"/>
<dbReference type="Pfam" id="PF09346">
    <property type="entry name" value="SMI1_KNR4"/>
    <property type="match status" value="1"/>
</dbReference>
<reference evidence="2" key="2">
    <citation type="submission" date="2020-05" db="UniProtKB">
        <authorList>
            <consortium name="EnsemblMetazoa"/>
        </authorList>
    </citation>
    <scope>IDENTIFICATION</scope>
    <source>
        <strain evidence="2">A-37</strain>
    </source>
</reference>
<proteinExistence type="predicted"/>
<feature type="domain" description="Knr4/Smi1-like" evidence="1">
    <location>
        <begin position="28"/>
        <end position="63"/>
    </location>
</feature>
<accession>A0A182MA85</accession>
<evidence type="ECO:0000259" key="1">
    <source>
        <dbReference type="Pfam" id="PF09346"/>
    </source>
</evidence>
<dbReference type="InterPro" id="IPR018958">
    <property type="entry name" value="Knr4/Smi1-like_dom"/>
</dbReference>